<accession>A0ABN7T894</accession>
<dbReference type="SUPFAM" id="SSF52266">
    <property type="entry name" value="SGNH hydrolase"/>
    <property type="match status" value="1"/>
</dbReference>
<dbReference type="Proteomes" id="UP001158576">
    <property type="component" value="Chromosome 2"/>
</dbReference>
<gene>
    <name evidence="3" type="ORF">OKIOD_LOCUS14814</name>
</gene>
<feature type="compositionally biased region" description="Basic residues" evidence="2">
    <location>
        <begin position="491"/>
        <end position="504"/>
    </location>
</feature>
<evidence type="ECO:0000256" key="2">
    <source>
        <dbReference type="SAM" id="MobiDB-lite"/>
    </source>
</evidence>
<proteinExistence type="inferred from homology"/>
<comment type="similarity">
    <text evidence="1">Belongs to the PC-esterase family.</text>
</comment>
<feature type="region of interest" description="Disordered" evidence="2">
    <location>
        <begin position="325"/>
        <end position="504"/>
    </location>
</feature>
<evidence type="ECO:0000256" key="1">
    <source>
        <dbReference type="ARBA" id="ARBA00037957"/>
    </source>
</evidence>
<sequence length="504" mass="58503">MERKSQQEGELFFSEHARAILKNKYIMIIGDSVQRCVYKDLVSLIEDGSMMTEHEKRFKVEACFRGDRLVASTAKMNGTNFCEVREWRGIAGEDGWEDSFLIRFIFVTRVFSEGLKAMISTYCEDHFPDVIYIQSTFWDVTRYGDGEEIRGQRYFPQFTYNLRLLVDHVDELYKAENERREKENQQKRDKPLKIWRSALPISRHTFGGLVEEIQFGGASESFRRDIGFANVAAQKVIETTDWAYLDAHYMFRKIQNQDKLRENDGVHWNQIAHRWLSFLFLKTCCEEWGYEIETPVDIKDEKEGGNPSLERLFGNAMERALTQRRKYRAVKRKRETENAAVAKRHSLDSQKIEKAQENIDPTKDPSTEEPDSKRRKSEIIPRNTQTPRGGGRGGGRGRGFHRMPFTPHLPQQSGWAEDWAPRDPWGCPPDPWAGPPDPWAAPPNQWAYPPDPWHQHYFDGPPAPEIWNGPPNYACPGGWNGPPQGSWRPTVPRKQKTPKNTPKK</sequence>
<reference evidence="3 4" key="1">
    <citation type="submission" date="2021-04" db="EMBL/GenBank/DDBJ databases">
        <authorList>
            <person name="Bliznina A."/>
        </authorList>
    </citation>
    <scope>NUCLEOTIDE SEQUENCE [LARGE SCALE GENOMIC DNA]</scope>
</reference>
<dbReference type="PANTHER" id="PTHR14469">
    <property type="entry name" value="SARCOMA ANTIGEN NY-SAR-23"/>
    <property type="match status" value="1"/>
</dbReference>
<feature type="compositionally biased region" description="Pro residues" evidence="2">
    <location>
        <begin position="426"/>
        <end position="441"/>
    </location>
</feature>
<protein>
    <submittedName>
        <fullName evidence="3">Oidioi.mRNA.OKI2018_I69.chr2.g6049.t1.cds</fullName>
    </submittedName>
</protein>
<evidence type="ECO:0000313" key="4">
    <source>
        <dbReference type="Proteomes" id="UP001158576"/>
    </source>
</evidence>
<dbReference type="PANTHER" id="PTHR14469:SF0">
    <property type="entry name" value="FAMILY WITH SEQUENCE SIMILARITY 113"/>
    <property type="match status" value="1"/>
</dbReference>
<dbReference type="EMBL" id="OU015567">
    <property type="protein sequence ID" value="CAG5111775.1"/>
    <property type="molecule type" value="Genomic_DNA"/>
</dbReference>
<feature type="compositionally biased region" description="Gly residues" evidence="2">
    <location>
        <begin position="388"/>
        <end position="397"/>
    </location>
</feature>
<name>A0ABN7T894_OIKDI</name>
<keyword evidence="4" id="KW-1185">Reference proteome</keyword>
<organism evidence="3 4">
    <name type="scientific">Oikopleura dioica</name>
    <name type="common">Tunicate</name>
    <dbReference type="NCBI Taxonomy" id="34765"/>
    <lineage>
        <taxon>Eukaryota</taxon>
        <taxon>Metazoa</taxon>
        <taxon>Chordata</taxon>
        <taxon>Tunicata</taxon>
        <taxon>Appendicularia</taxon>
        <taxon>Copelata</taxon>
        <taxon>Oikopleuridae</taxon>
        <taxon>Oikopleura</taxon>
    </lineage>
</organism>
<evidence type="ECO:0000313" key="3">
    <source>
        <dbReference type="EMBL" id="CAG5111775.1"/>
    </source>
</evidence>
<feature type="compositionally biased region" description="Basic and acidic residues" evidence="2">
    <location>
        <begin position="345"/>
        <end position="372"/>
    </location>
</feature>